<evidence type="ECO:0008006" key="3">
    <source>
        <dbReference type="Google" id="ProtNLM"/>
    </source>
</evidence>
<evidence type="ECO:0000313" key="2">
    <source>
        <dbReference type="Proteomes" id="UP000245720"/>
    </source>
</evidence>
<comment type="caution">
    <text evidence="1">The sequence shown here is derived from an EMBL/GenBank/DDBJ whole genome shotgun (WGS) entry which is preliminary data.</text>
</comment>
<sequence length="52" mass="6111">MAEKEEVRYYSDNKIEINGKIYNVTFTFPLPKDETETAYDKLKHLINGEKVS</sequence>
<name>A0A315Y222_RUMFL</name>
<proteinExistence type="predicted"/>
<dbReference type="AlphaFoldDB" id="A0A315Y222"/>
<dbReference type="EMBL" id="QGDI01000006">
    <property type="protein sequence ID" value="PWJ12613.1"/>
    <property type="molecule type" value="Genomic_DNA"/>
</dbReference>
<reference evidence="1 2" key="1">
    <citation type="submission" date="2018-05" db="EMBL/GenBank/DDBJ databases">
        <title>The Hungate 1000. A catalogue of reference genomes from the rumen microbiome.</title>
        <authorList>
            <person name="Kelly W."/>
        </authorList>
    </citation>
    <scope>NUCLEOTIDE SEQUENCE [LARGE SCALE GENOMIC DNA]</scope>
    <source>
        <strain evidence="1 2">SAb67</strain>
    </source>
</reference>
<dbReference type="RefSeq" id="WP_173385565.1">
    <property type="nucleotide sequence ID" value="NZ_CACYST010000037.1"/>
</dbReference>
<protein>
    <recommendedName>
        <fullName evidence="3">Transposon-encoded protein TnpW</fullName>
    </recommendedName>
</protein>
<organism evidence="1 2">
    <name type="scientific">Ruminococcus flavefaciens</name>
    <dbReference type="NCBI Taxonomy" id="1265"/>
    <lineage>
        <taxon>Bacteria</taxon>
        <taxon>Bacillati</taxon>
        <taxon>Bacillota</taxon>
        <taxon>Clostridia</taxon>
        <taxon>Eubacteriales</taxon>
        <taxon>Oscillospiraceae</taxon>
        <taxon>Ruminococcus</taxon>
    </lineage>
</organism>
<accession>A0A315Y222</accession>
<gene>
    <name evidence="1" type="ORF">IE37_01696</name>
</gene>
<dbReference type="Proteomes" id="UP000245720">
    <property type="component" value="Unassembled WGS sequence"/>
</dbReference>
<evidence type="ECO:0000313" key="1">
    <source>
        <dbReference type="EMBL" id="PWJ12613.1"/>
    </source>
</evidence>